<evidence type="ECO:0000256" key="1">
    <source>
        <dbReference type="SAM" id="MobiDB-lite"/>
    </source>
</evidence>
<proteinExistence type="predicted"/>
<feature type="transmembrane region" description="Helical" evidence="2">
    <location>
        <begin position="5"/>
        <end position="25"/>
    </location>
</feature>
<dbReference type="RefSeq" id="WP_178358644.1">
    <property type="nucleotide sequence ID" value="NZ_JABFYL010000023.1"/>
</dbReference>
<keyword evidence="2" id="KW-0812">Transmembrane</keyword>
<organism evidence="3 4">
    <name type="scientific">Mycolicibacterium hippocampi</name>
    <dbReference type="NCBI Taxonomy" id="659824"/>
    <lineage>
        <taxon>Bacteria</taxon>
        <taxon>Bacillati</taxon>
        <taxon>Actinomycetota</taxon>
        <taxon>Actinomycetes</taxon>
        <taxon>Mycobacteriales</taxon>
        <taxon>Mycobacteriaceae</taxon>
        <taxon>Mycolicibacterium</taxon>
    </lineage>
</organism>
<dbReference type="Proteomes" id="UP000570517">
    <property type="component" value="Unassembled WGS sequence"/>
</dbReference>
<sequence>MSRTYVAYLTLLAGFAALGMFVYALATGSRFTGAAGAVLVTLFTAAVVGFRAGARELAASDESGNPTDGANIWAQPLRRVQIDRYLLNYRPAQGHSAQEDDETDTDYRYAA</sequence>
<gene>
    <name evidence="3" type="ORF">HLY00_1444</name>
</gene>
<keyword evidence="2" id="KW-1133">Transmembrane helix</keyword>
<comment type="caution">
    <text evidence="3">The sequence shown here is derived from an EMBL/GenBank/DDBJ whole genome shotgun (WGS) entry which is preliminary data.</text>
</comment>
<dbReference type="AlphaFoldDB" id="A0A850PNM1"/>
<keyword evidence="4" id="KW-1185">Reference proteome</keyword>
<feature type="transmembrane region" description="Helical" evidence="2">
    <location>
        <begin position="31"/>
        <end position="50"/>
    </location>
</feature>
<accession>A0A850PNM1</accession>
<reference evidence="3 4" key="1">
    <citation type="submission" date="2020-05" db="EMBL/GenBank/DDBJ databases">
        <title>Draft genome sequence of Mycobacterium hippocampi DL, isolated from European seabass, Dicentrarchus labrax, reared in fish farms.</title>
        <authorList>
            <person name="Stathopoulou P."/>
            <person name="Asimakis E."/>
            <person name="Tzokas K."/>
            <person name="Batargias C."/>
            <person name="Tsiamis G."/>
        </authorList>
    </citation>
    <scope>NUCLEOTIDE SEQUENCE [LARGE SCALE GENOMIC DNA]</scope>
    <source>
        <strain evidence="3 4">DL</strain>
    </source>
</reference>
<protein>
    <submittedName>
        <fullName evidence="3">Uncharacterized protein</fullName>
    </submittedName>
</protein>
<keyword evidence="2" id="KW-0472">Membrane</keyword>
<name>A0A850PNM1_9MYCO</name>
<feature type="region of interest" description="Disordered" evidence="1">
    <location>
        <begin position="92"/>
        <end position="111"/>
    </location>
</feature>
<evidence type="ECO:0000256" key="2">
    <source>
        <dbReference type="SAM" id="Phobius"/>
    </source>
</evidence>
<evidence type="ECO:0000313" key="3">
    <source>
        <dbReference type="EMBL" id="NVN50277.1"/>
    </source>
</evidence>
<dbReference type="EMBL" id="JABFYL010000023">
    <property type="protein sequence ID" value="NVN50277.1"/>
    <property type="molecule type" value="Genomic_DNA"/>
</dbReference>
<evidence type="ECO:0000313" key="4">
    <source>
        <dbReference type="Proteomes" id="UP000570517"/>
    </source>
</evidence>